<name>A0A2T2Y9J9_9BACT</name>
<dbReference type="AlphaFoldDB" id="A0A2T2Y9J9"/>
<dbReference type="InterPro" id="IPR032595">
    <property type="entry name" value="DUF4905"/>
</dbReference>
<sequence>MFYLCKTRWLLGLAGIRLEASSPQQQFLLTFESPIWQIRVDYEQGLLAFELRDSDRLQVEFAVLNLQNGQLSAPYRAPENWWMGLEDAYGRMLFLHGFGNRAIGTHQGITAVSADSYQILWQQDQTVFYGLADNSRIIARPVKAENEFFQALNAQTGVILETNINPVEAQAAVTSFNRSRTSKSNYPVHYPATSEHFALLSQFIFSHSERQGQGAIDYLETEKYLILGYNEVVAKGKWQNILGVYSATEGTLLLEEVLTASASGLVRDTFFVINNTLLFIKAKNTLVGYFV</sequence>
<organism evidence="1 2">
    <name type="scientific">Adhaeribacter arboris</name>
    <dbReference type="NCBI Taxonomy" id="2072846"/>
    <lineage>
        <taxon>Bacteria</taxon>
        <taxon>Pseudomonadati</taxon>
        <taxon>Bacteroidota</taxon>
        <taxon>Cytophagia</taxon>
        <taxon>Cytophagales</taxon>
        <taxon>Hymenobacteraceae</taxon>
        <taxon>Adhaeribacter</taxon>
    </lineage>
</organism>
<protein>
    <recommendedName>
        <fullName evidence="3">DUF4905 domain-containing protein</fullName>
    </recommendedName>
</protein>
<evidence type="ECO:0000313" key="2">
    <source>
        <dbReference type="Proteomes" id="UP000240357"/>
    </source>
</evidence>
<evidence type="ECO:0008006" key="3">
    <source>
        <dbReference type="Google" id="ProtNLM"/>
    </source>
</evidence>
<evidence type="ECO:0000313" key="1">
    <source>
        <dbReference type="EMBL" id="PSR52187.1"/>
    </source>
</evidence>
<proteinExistence type="predicted"/>
<dbReference type="Pfam" id="PF16248">
    <property type="entry name" value="DUF4905"/>
    <property type="match status" value="1"/>
</dbReference>
<comment type="caution">
    <text evidence="1">The sequence shown here is derived from an EMBL/GenBank/DDBJ whole genome shotgun (WGS) entry which is preliminary data.</text>
</comment>
<accession>A0A2T2Y9J9</accession>
<gene>
    <name evidence="1" type="ORF">AHMF7605_00955</name>
</gene>
<dbReference type="Proteomes" id="UP000240357">
    <property type="component" value="Unassembled WGS sequence"/>
</dbReference>
<reference evidence="1 2" key="1">
    <citation type="submission" date="2018-03" db="EMBL/GenBank/DDBJ databases">
        <title>Adhaeribacter sp. HMF7605 Genome sequencing and assembly.</title>
        <authorList>
            <person name="Kang H."/>
            <person name="Kang J."/>
            <person name="Cha I."/>
            <person name="Kim H."/>
            <person name="Joh K."/>
        </authorList>
    </citation>
    <scope>NUCLEOTIDE SEQUENCE [LARGE SCALE GENOMIC DNA]</scope>
    <source>
        <strain evidence="1 2">HMF7605</strain>
    </source>
</reference>
<keyword evidence="2" id="KW-1185">Reference proteome</keyword>
<dbReference type="EMBL" id="PYFT01000001">
    <property type="protein sequence ID" value="PSR52187.1"/>
    <property type="molecule type" value="Genomic_DNA"/>
</dbReference>